<feature type="domain" description="Transposase IS66 C-terminal" evidence="1">
    <location>
        <begin position="2"/>
        <end position="32"/>
    </location>
</feature>
<protein>
    <submittedName>
        <fullName evidence="2">Transposase domain-containing protein</fullName>
    </submittedName>
</protein>
<dbReference type="InterPro" id="IPR039552">
    <property type="entry name" value="IS66_C"/>
</dbReference>
<dbReference type="AlphaFoldDB" id="A0A7Z0LED5"/>
<dbReference type="RefSeq" id="WP_179924423.1">
    <property type="nucleotide sequence ID" value="NZ_JACBYG010000366.1"/>
</dbReference>
<keyword evidence="3" id="KW-1185">Reference proteome</keyword>
<evidence type="ECO:0000313" key="2">
    <source>
        <dbReference type="EMBL" id="NYS49960.1"/>
    </source>
</evidence>
<dbReference type="Pfam" id="PF13817">
    <property type="entry name" value="DDE_Tnp_IS66_C"/>
    <property type="match status" value="1"/>
</dbReference>
<reference evidence="2 3" key="1">
    <citation type="submission" date="2020-07" db="EMBL/GenBank/DDBJ databases">
        <title>MOT database genomes.</title>
        <authorList>
            <person name="Joseph S."/>
            <person name="Aduse-Opoku J."/>
            <person name="Hashim A."/>
            <person name="Wade W."/>
            <person name="Curtis M."/>
        </authorList>
    </citation>
    <scope>NUCLEOTIDE SEQUENCE [LARGE SCALE GENOMIC DNA]</scope>
    <source>
        <strain evidence="2 3">CCW311</strain>
    </source>
</reference>
<accession>A0A7Z0LED5</accession>
<gene>
    <name evidence="2" type="ORF">HZY93_08665</name>
</gene>
<proteinExistence type="predicted"/>
<name>A0A7Z0LED5_9STRE</name>
<sequence>MTLIETAKLHQVDSEKYIVFLLEHLPNEETLEKKGECTISCVNAKKE</sequence>
<comment type="caution">
    <text evidence="2">The sequence shown here is derived from an EMBL/GenBank/DDBJ whole genome shotgun (WGS) entry which is preliminary data.</text>
</comment>
<evidence type="ECO:0000259" key="1">
    <source>
        <dbReference type="Pfam" id="PF13817"/>
    </source>
</evidence>
<evidence type="ECO:0000313" key="3">
    <source>
        <dbReference type="Proteomes" id="UP000563349"/>
    </source>
</evidence>
<dbReference type="Proteomes" id="UP000563349">
    <property type="component" value="Unassembled WGS sequence"/>
</dbReference>
<organism evidence="2 3">
    <name type="scientific">Streptococcus danieliae</name>
    <dbReference type="NCBI Taxonomy" id="747656"/>
    <lineage>
        <taxon>Bacteria</taxon>
        <taxon>Bacillati</taxon>
        <taxon>Bacillota</taxon>
        <taxon>Bacilli</taxon>
        <taxon>Lactobacillales</taxon>
        <taxon>Streptococcaceae</taxon>
        <taxon>Streptococcus</taxon>
    </lineage>
</organism>
<dbReference type="EMBL" id="JACBYG010000366">
    <property type="protein sequence ID" value="NYS49960.1"/>
    <property type="molecule type" value="Genomic_DNA"/>
</dbReference>